<accession>A0A940DPD9</accession>
<name>A0A940DPD9_9BACT</name>
<dbReference type="Pfam" id="PF00924">
    <property type="entry name" value="MS_channel_2nd"/>
    <property type="match status" value="1"/>
</dbReference>
<sequence length="398" mass="44686">METYTTDLTGMSSQLRIILCCAVVVLAYLVDFLCCRLLVPLIRKVAVRTSFKWDNYITNGKVLHNAFHLIPPVAFLFALPLLFPESVRWTAVLTKALYIYIIVVTCRLVCEFISSLYAISSESEILKDKPMKGVYQMVKVIVVCVSVILIVGVLLEKDFTTLLAGLGASAAVLMLVFKDTILGVVAGIQLSAHDMLRPGDWIVMDKYGVNGEVEEVTLNTVKVRNWDNTITTVPPYVLVSDSFKNWRGMRESGGRRVSRAVRIDMNTVRFCTSEELERLGKEKWAEGIVNASRTTSPCPGDGSCGGIVNLKLFRAAAEYYLQHLPEVNDGLRILVRQLEPTPEGLPVQFYFFTREKEWGQHEHIAADVMEHVLALLPEFGLRAFQRPSGTDVRDMKQF</sequence>
<feature type="domain" description="Mechanosensitive ion channel MscS" evidence="11">
    <location>
        <begin position="179"/>
        <end position="247"/>
    </location>
</feature>
<evidence type="ECO:0000256" key="4">
    <source>
        <dbReference type="ARBA" id="ARBA00022692"/>
    </source>
</evidence>
<evidence type="ECO:0000256" key="3">
    <source>
        <dbReference type="ARBA" id="ARBA00022519"/>
    </source>
</evidence>
<proteinExistence type="predicted"/>
<dbReference type="PANTHER" id="PTHR30414:SF0">
    <property type="entry name" value="MINICONDUCTANCE MECHANOSENSITIVE CHANNEL YBDG"/>
    <property type="match status" value="1"/>
</dbReference>
<evidence type="ECO:0000256" key="8">
    <source>
        <dbReference type="ARBA" id="ARBA00093630"/>
    </source>
</evidence>
<dbReference type="GO" id="GO:0005886">
    <property type="term" value="C:plasma membrane"/>
    <property type="evidence" value="ECO:0007669"/>
    <property type="project" value="UniProtKB-SubCell"/>
</dbReference>
<evidence type="ECO:0000256" key="10">
    <source>
        <dbReference type="SAM" id="Phobius"/>
    </source>
</evidence>
<evidence type="ECO:0000256" key="9">
    <source>
        <dbReference type="ARBA" id="ARBA00093659"/>
    </source>
</evidence>
<dbReference type="SUPFAM" id="SSF50182">
    <property type="entry name" value="Sm-like ribonucleoproteins"/>
    <property type="match status" value="1"/>
</dbReference>
<dbReference type="PANTHER" id="PTHR30414">
    <property type="entry name" value="MINICONDUCTANCE MECHANOSENSITIVE CHANNEL YBDG"/>
    <property type="match status" value="1"/>
</dbReference>
<evidence type="ECO:0000256" key="1">
    <source>
        <dbReference type="ARBA" id="ARBA00004429"/>
    </source>
</evidence>
<feature type="transmembrane region" description="Helical" evidence="10">
    <location>
        <begin position="137"/>
        <end position="155"/>
    </location>
</feature>
<feature type="transmembrane region" description="Helical" evidence="10">
    <location>
        <begin position="95"/>
        <end position="117"/>
    </location>
</feature>
<evidence type="ECO:0000313" key="13">
    <source>
        <dbReference type="Proteomes" id="UP000771749"/>
    </source>
</evidence>
<dbReference type="GO" id="GO:0071470">
    <property type="term" value="P:cellular response to osmotic stress"/>
    <property type="evidence" value="ECO:0007669"/>
    <property type="project" value="InterPro"/>
</dbReference>
<reference evidence="12" key="1">
    <citation type="submission" date="2020-10" db="EMBL/GenBank/DDBJ databases">
        <authorList>
            <person name="Gilroy R."/>
        </authorList>
    </citation>
    <scope>NUCLEOTIDE SEQUENCE</scope>
    <source>
        <strain evidence="12">F1-3629</strain>
    </source>
</reference>
<organism evidence="12 13">
    <name type="scientific">Candidatus Cryptobacteroides gallistercoris</name>
    <dbReference type="NCBI Taxonomy" id="2840765"/>
    <lineage>
        <taxon>Bacteria</taxon>
        <taxon>Pseudomonadati</taxon>
        <taxon>Bacteroidota</taxon>
        <taxon>Bacteroidia</taxon>
        <taxon>Bacteroidales</taxon>
        <taxon>Candidatus Cryptobacteroides</taxon>
    </lineage>
</organism>
<keyword evidence="6" id="KW-0346">Stress response</keyword>
<dbReference type="InterPro" id="IPR006685">
    <property type="entry name" value="MscS_channel_2nd"/>
</dbReference>
<reference evidence="12" key="2">
    <citation type="journal article" date="2021" name="PeerJ">
        <title>Extensive microbial diversity within the chicken gut microbiome revealed by metagenomics and culture.</title>
        <authorList>
            <person name="Gilroy R."/>
            <person name="Ravi A."/>
            <person name="Getino M."/>
            <person name="Pursley I."/>
            <person name="Horton D.L."/>
            <person name="Alikhan N.F."/>
            <person name="Baker D."/>
            <person name="Gharbi K."/>
            <person name="Hall N."/>
            <person name="Watson M."/>
            <person name="Adriaenssens E.M."/>
            <person name="Foster-Nyarko E."/>
            <person name="Jarju S."/>
            <person name="Secka A."/>
            <person name="Antonio M."/>
            <person name="Oren A."/>
            <person name="Chaudhuri R.R."/>
            <person name="La Ragione R."/>
            <person name="Hildebrand F."/>
            <person name="Pallen M.J."/>
        </authorList>
    </citation>
    <scope>NUCLEOTIDE SEQUENCE</scope>
    <source>
        <strain evidence="12">F1-3629</strain>
    </source>
</reference>
<keyword evidence="4 10" id="KW-0812">Transmembrane</keyword>
<keyword evidence="5 10" id="KW-1133">Transmembrane helix</keyword>
<dbReference type="GO" id="GO:0008381">
    <property type="term" value="F:mechanosensitive monoatomic ion channel activity"/>
    <property type="evidence" value="ECO:0007669"/>
    <property type="project" value="InterPro"/>
</dbReference>
<dbReference type="InterPro" id="IPR030192">
    <property type="entry name" value="YbdG"/>
</dbReference>
<keyword evidence="2" id="KW-1003">Cell membrane</keyword>
<evidence type="ECO:0000259" key="11">
    <source>
        <dbReference type="Pfam" id="PF00924"/>
    </source>
</evidence>
<evidence type="ECO:0000256" key="6">
    <source>
        <dbReference type="ARBA" id="ARBA00023016"/>
    </source>
</evidence>
<dbReference type="Gene3D" id="2.30.30.60">
    <property type="match status" value="1"/>
</dbReference>
<evidence type="ECO:0000256" key="2">
    <source>
        <dbReference type="ARBA" id="ARBA00022475"/>
    </source>
</evidence>
<dbReference type="InterPro" id="IPR010920">
    <property type="entry name" value="LSM_dom_sf"/>
</dbReference>
<comment type="caution">
    <text evidence="12">The sequence shown here is derived from an EMBL/GenBank/DDBJ whole genome shotgun (WGS) entry which is preliminary data.</text>
</comment>
<evidence type="ECO:0000256" key="5">
    <source>
        <dbReference type="ARBA" id="ARBA00022989"/>
    </source>
</evidence>
<feature type="transmembrane region" description="Helical" evidence="10">
    <location>
        <begin position="161"/>
        <end position="188"/>
    </location>
</feature>
<gene>
    <name evidence="12" type="ORF">IAC07_08095</name>
</gene>
<comment type="subcellular location">
    <subcellularLocation>
        <location evidence="1">Cell inner membrane</location>
        <topology evidence="1">Multi-pass membrane protein</topology>
    </subcellularLocation>
</comment>
<dbReference type="Proteomes" id="UP000771749">
    <property type="component" value="Unassembled WGS sequence"/>
</dbReference>
<dbReference type="EMBL" id="JADIMJ010000123">
    <property type="protein sequence ID" value="MBO8454664.1"/>
    <property type="molecule type" value="Genomic_DNA"/>
</dbReference>
<evidence type="ECO:0000313" key="12">
    <source>
        <dbReference type="EMBL" id="MBO8454664.1"/>
    </source>
</evidence>
<feature type="transmembrane region" description="Helical" evidence="10">
    <location>
        <begin position="15"/>
        <end position="41"/>
    </location>
</feature>
<dbReference type="AlphaFoldDB" id="A0A940DPD9"/>
<evidence type="ECO:0000256" key="7">
    <source>
        <dbReference type="ARBA" id="ARBA00023136"/>
    </source>
</evidence>
<dbReference type="InterPro" id="IPR023408">
    <property type="entry name" value="MscS_beta-dom_sf"/>
</dbReference>
<protein>
    <recommendedName>
        <fullName evidence="8">Mechanosensing system component YbdG</fullName>
    </recommendedName>
    <alternativeName>
        <fullName evidence="9">Mechanosensitive channel homolog YbdG</fullName>
    </alternativeName>
</protein>
<keyword evidence="7 10" id="KW-0472">Membrane</keyword>
<dbReference type="FunFam" id="2.30.30.60:FF:000002">
    <property type="entry name" value="Mechanosensitive ion channel family protein"/>
    <property type="match status" value="1"/>
</dbReference>
<keyword evidence="3" id="KW-0997">Cell inner membrane</keyword>
<feature type="transmembrane region" description="Helical" evidence="10">
    <location>
        <begin position="62"/>
        <end position="83"/>
    </location>
</feature>